<dbReference type="PANTHER" id="PTHR43403">
    <property type="entry name" value="NAD-SPECIFIC GLUTAMATE DEHYDROGENASE"/>
    <property type="match status" value="1"/>
</dbReference>
<dbReference type="SUPFAM" id="SSF53223">
    <property type="entry name" value="Aminoacid dehydrogenase-like, N-terminal domain"/>
    <property type="match status" value="1"/>
</dbReference>
<organism evidence="5 6">
    <name type="scientific">Mariprofundus aestuarium</name>
    <dbReference type="NCBI Taxonomy" id="1921086"/>
    <lineage>
        <taxon>Bacteria</taxon>
        <taxon>Pseudomonadati</taxon>
        <taxon>Pseudomonadota</taxon>
        <taxon>Candidatius Mariprofundia</taxon>
        <taxon>Mariprofundales</taxon>
        <taxon>Mariprofundaceae</taxon>
        <taxon>Mariprofundus</taxon>
    </lineage>
</organism>
<dbReference type="SUPFAM" id="SSF51735">
    <property type="entry name" value="NAD(P)-binding Rossmann-fold domains"/>
    <property type="match status" value="1"/>
</dbReference>
<dbReference type="Pfam" id="PF21074">
    <property type="entry name" value="GDH_C"/>
    <property type="match status" value="1"/>
</dbReference>
<evidence type="ECO:0000259" key="4">
    <source>
        <dbReference type="Pfam" id="PF21074"/>
    </source>
</evidence>
<dbReference type="Pfam" id="PF05088">
    <property type="entry name" value="Bac_GDH_CD"/>
    <property type="match status" value="1"/>
</dbReference>
<dbReference type="InterPro" id="IPR049056">
    <property type="entry name" value="NAD_Glu_DH_HM3"/>
</dbReference>
<feature type="domain" description="NAD-specific glutamate dehydrogenase C-terminal" evidence="4">
    <location>
        <begin position="1194"/>
        <end position="1361"/>
    </location>
</feature>
<dbReference type="InterPro" id="IPR048381">
    <property type="entry name" value="GDH_C"/>
</dbReference>
<keyword evidence="6" id="KW-1185">Reference proteome</keyword>
<feature type="region of interest" description="Disordered" evidence="2">
    <location>
        <begin position="1486"/>
        <end position="1510"/>
    </location>
</feature>
<proteinExistence type="predicted"/>
<dbReference type="Gene3D" id="3.40.50.720">
    <property type="entry name" value="NAD(P)-binding Rossmann-like Domain"/>
    <property type="match status" value="1"/>
</dbReference>
<dbReference type="GO" id="GO:0004069">
    <property type="term" value="F:L-aspartate:2-oxoglutarate aminotransferase activity"/>
    <property type="evidence" value="ECO:0007669"/>
    <property type="project" value="InterPro"/>
</dbReference>
<gene>
    <name evidence="5" type="ORF">Ga0123461_0314</name>
</gene>
<dbReference type="InterPro" id="IPR007780">
    <property type="entry name" value="NAD_Glu_DH_bac"/>
</dbReference>
<sequence length="1529" mass="170355">MTMRHLRRQLIDLLDQARQQHRMDIVPARLLAVLVQDFLSLLPKGKPKRVTMHSSTLTHGNLHRHIFTIRCPDQAFYLDAIRAYLLKRDIQPIGQQTMVAKMECGSDGCMLELRKPDTHDEENFMFIALHISATVTPDIEPLRKDIMAILKAVDLSVRDYESMRKFVAGSVATLMADNSDAAALLDWINENHFLYFGISHEGSHLGAFKNSRVFERIAPGLAEQIAASPTTAEIGATWLSLSASSRYLYSAANVEVVRINWKGKDGNIEEAIIVGHFSRSARYANASYLPKLAGHWRDLAADPLLQHSAFYRREIRTLFDRMPKRILLASRATDWLEPLKAIIDLAGPMQLVARLIPAIEGNMDTLMIAITAKRYGPHVMQNLMQTLNDAGQVTHGYDAFGIGPHRIILIGIDRDTPAIRQEKLDELILSCITFWKDTARAEVMRHSDTLNIPATLNELERLPALYQELFPPSQFTRDLQMRQRVLLSGQTRVYVTPRAKATGDEVELHIYSLRQPSLGTLVDTIRAFGLDPIQESVVPFGKEVGHTHDAEGECGCIHISSLVCHAPRHLDSDDAQRLRRGLAMVLNGAADHDPVNALLISGGLEIEEIAVVITLRSHLIQLLADAAKLPISDMMLRHPAVTAELYTLFAARHQPGAPESALQEAQATFSEVMSTIDNLSDDRWFRALAELVEAGLRTNAFIREEGTPIGIKIEPNRLSFSPEPRPYREIFVHGVHLEGVHLRAGPIARGGLRFSDRHADYRTEVLELMRTQVVKNGQIVPTGSKGGFVVRDGAGASFVLDQYRGFIDTLLSLTDNLHEGVTTPPEGIRIATHDSNDPYLVVAADKGTARFSDDANERALKAGFWLGDAFASGGRHGYDHKKVGITARGAWVCAAHHFAKQGIDAYSDPISCVGIGDMGGDVFGNGMLLNPKLQLIAAFNHRHIFLDPTPDVKKAFAERKRLFDEMGGWDAYNQQLISEGGGVFERSAKHIVLTPNIRKLLAAEASALSGEALIRAILSAPVDLLFNGGIGTYIKASSESHADVRDPANNAVRIDATALRCKVLSEGGNLGLTQRARIEYALAGGTINTDAMDNSAGVDMSDHEVNLKILLSKQSGRNIAFEERNTLLKELTESVTHQCLHDNLLQSRCLTLAELAATIHPLRLRRLRNHLTKQGWLDEAVAPRISEDELLPLRPQLSVLLGQEKNRIHACLSSESFHQSCAFNKKLLKRYFPEALHRRFSINFELHPLASEIIQTEATNHVVNHFGLGAVHHLETMVDHSVSEIVEALLISESLLDAEALRDAIWQEVNSPNQALKLQLELQEQLLHFAEELLRLCSVDDLDQAWVARHSKGLSHFRDHLAEDTATAETFGLLPEQALQLAAMPELSHAACALHLSSTLNKTLARSLSASRVCLQLLPIRQMEAQLRTRDWGEPDAHSLRREWLHRLVILKENAIRRLLDEHEGEFESTGKTLWHEHPLWKTVEPYMNGEKREGESEKKPQGEPRRAESRRMQLLLALTRLESIIGNS</sequence>
<dbReference type="GO" id="GO:0004352">
    <property type="term" value="F:glutamate dehydrogenase (NAD+) activity"/>
    <property type="evidence" value="ECO:0007669"/>
    <property type="project" value="UniProtKB-EC"/>
</dbReference>
<feature type="compositionally biased region" description="Basic and acidic residues" evidence="2">
    <location>
        <begin position="1490"/>
        <end position="1510"/>
    </location>
</feature>
<dbReference type="KEGG" id="maes:Ga0123461_0314"/>
<evidence type="ECO:0000313" key="5">
    <source>
        <dbReference type="EMBL" id="ATX78766.1"/>
    </source>
</evidence>
<evidence type="ECO:0000259" key="3">
    <source>
        <dbReference type="Pfam" id="PF05088"/>
    </source>
</evidence>
<dbReference type="InterPro" id="IPR046346">
    <property type="entry name" value="Aminoacid_DH-like_N_sf"/>
</dbReference>
<dbReference type="InterPro" id="IPR036291">
    <property type="entry name" value="NAD(P)-bd_dom_sf"/>
</dbReference>
<keyword evidence="1 5" id="KW-0560">Oxidoreductase</keyword>
<feature type="domain" description="NAD-glutamate dehydrogenase catalytic" evidence="3">
    <location>
        <begin position="671"/>
        <end position="1152"/>
    </location>
</feature>
<evidence type="ECO:0000256" key="1">
    <source>
        <dbReference type="ARBA" id="ARBA00023002"/>
    </source>
</evidence>
<dbReference type="GO" id="GO:0006538">
    <property type="term" value="P:L-glutamate catabolic process"/>
    <property type="evidence" value="ECO:0007669"/>
    <property type="project" value="InterPro"/>
</dbReference>
<name>A0A2K8L3E5_MARES</name>
<dbReference type="Proteomes" id="UP000231701">
    <property type="component" value="Chromosome"/>
</dbReference>
<dbReference type="EMBL" id="CP018799">
    <property type="protein sequence ID" value="ATX78766.1"/>
    <property type="molecule type" value="Genomic_DNA"/>
</dbReference>
<dbReference type="InterPro" id="IPR028971">
    <property type="entry name" value="NAD-GDH_cat"/>
</dbReference>
<protein>
    <submittedName>
        <fullName evidence="5">Glutamate dehydrogenase</fullName>
        <ecNumber evidence="5">1.4.1.2</ecNumber>
    </submittedName>
</protein>
<accession>A0A2K8L3E5</accession>
<evidence type="ECO:0000313" key="6">
    <source>
        <dbReference type="Proteomes" id="UP000231701"/>
    </source>
</evidence>
<reference evidence="5 6" key="1">
    <citation type="submission" date="2016-12" db="EMBL/GenBank/DDBJ databases">
        <title>Isolation and genomic insights into novel planktonic Zetaproteobacteria from stratified waters of the Chesapeake Bay.</title>
        <authorList>
            <person name="McAllister S.M."/>
            <person name="Kato S."/>
            <person name="Chan C.S."/>
            <person name="Chiu B.K."/>
            <person name="Field E.K."/>
        </authorList>
    </citation>
    <scope>NUCLEOTIDE SEQUENCE [LARGE SCALE GENOMIC DNA]</scope>
    <source>
        <strain evidence="5 6">CP-5</strain>
    </source>
</reference>
<evidence type="ECO:0000256" key="2">
    <source>
        <dbReference type="SAM" id="MobiDB-lite"/>
    </source>
</evidence>
<dbReference type="EC" id="1.4.1.2" evidence="5"/>
<dbReference type="Pfam" id="PF21078">
    <property type="entry name" value="GDH_HM3"/>
    <property type="match status" value="1"/>
</dbReference>
<dbReference type="PANTHER" id="PTHR43403:SF1">
    <property type="entry name" value="NAD-SPECIFIC GLUTAMATE DEHYDROGENASE"/>
    <property type="match status" value="1"/>
</dbReference>